<dbReference type="AlphaFoldDB" id="A0A3M0KJY9"/>
<reference evidence="1 2" key="1">
    <citation type="submission" date="2018-07" db="EMBL/GenBank/DDBJ databases">
        <title>A high quality draft genome assembly of the barn swallow (H. rustica rustica).</title>
        <authorList>
            <person name="Formenti G."/>
            <person name="Chiara M."/>
            <person name="Poveda L."/>
            <person name="Francoijs K.-J."/>
            <person name="Bonisoli-Alquati A."/>
            <person name="Canova L."/>
            <person name="Gianfranceschi L."/>
            <person name="Horner D.S."/>
            <person name="Saino N."/>
        </authorList>
    </citation>
    <scope>NUCLEOTIDE SEQUENCE [LARGE SCALE GENOMIC DNA]</scope>
    <source>
        <strain evidence="1">Chelidonia</strain>
        <tissue evidence="1">Blood</tissue>
    </source>
</reference>
<sequence>MLLLPGKNQNEMQGMQEEKKKIFHYEFLHALIILPGKIVEQVLMETVLRHTENEVIGDSQHDFTKGTSCWTNFTAFYDTVTVLVDEGRATDIIYLGLCKAFDTAPHNILISAEKHGFDGWMTQWIRNWLDGHTRRVKVNSLMLKWKPVRGGETT</sequence>
<organism evidence="1 2">
    <name type="scientific">Hirundo rustica rustica</name>
    <dbReference type="NCBI Taxonomy" id="333673"/>
    <lineage>
        <taxon>Eukaryota</taxon>
        <taxon>Metazoa</taxon>
        <taxon>Chordata</taxon>
        <taxon>Craniata</taxon>
        <taxon>Vertebrata</taxon>
        <taxon>Euteleostomi</taxon>
        <taxon>Archelosauria</taxon>
        <taxon>Archosauria</taxon>
        <taxon>Dinosauria</taxon>
        <taxon>Saurischia</taxon>
        <taxon>Theropoda</taxon>
        <taxon>Coelurosauria</taxon>
        <taxon>Aves</taxon>
        <taxon>Neognathae</taxon>
        <taxon>Neoaves</taxon>
        <taxon>Telluraves</taxon>
        <taxon>Australaves</taxon>
        <taxon>Passeriformes</taxon>
        <taxon>Sylvioidea</taxon>
        <taxon>Hirundinidae</taxon>
        <taxon>Hirundo</taxon>
    </lineage>
</organism>
<dbReference type="STRING" id="333673.A0A3M0KJY9"/>
<dbReference type="OrthoDB" id="10063195at2759"/>
<dbReference type="PANTHER" id="PTHR33332">
    <property type="entry name" value="REVERSE TRANSCRIPTASE DOMAIN-CONTAINING PROTEIN"/>
    <property type="match status" value="1"/>
</dbReference>
<dbReference type="EMBL" id="QRBI01000120">
    <property type="protein sequence ID" value="RMC07517.1"/>
    <property type="molecule type" value="Genomic_DNA"/>
</dbReference>
<evidence type="ECO:0000313" key="1">
    <source>
        <dbReference type="EMBL" id="RMC07517.1"/>
    </source>
</evidence>
<comment type="caution">
    <text evidence="1">The sequence shown here is derived from an EMBL/GenBank/DDBJ whole genome shotgun (WGS) entry which is preliminary data.</text>
</comment>
<gene>
    <name evidence="1" type="ORF">DUI87_16991</name>
</gene>
<accession>A0A3M0KJY9</accession>
<name>A0A3M0KJY9_HIRRU</name>
<keyword evidence="2" id="KW-1185">Reference proteome</keyword>
<evidence type="ECO:0000313" key="2">
    <source>
        <dbReference type="Proteomes" id="UP000269221"/>
    </source>
</evidence>
<proteinExistence type="predicted"/>
<dbReference type="Proteomes" id="UP000269221">
    <property type="component" value="Unassembled WGS sequence"/>
</dbReference>
<protein>
    <submittedName>
        <fullName evidence="1">Uncharacterized protein</fullName>
    </submittedName>
</protein>